<proteinExistence type="predicted"/>
<evidence type="ECO:0000259" key="7">
    <source>
        <dbReference type="PROSITE" id="PS50850"/>
    </source>
</evidence>
<feature type="transmembrane region" description="Helical" evidence="6">
    <location>
        <begin position="109"/>
        <end position="129"/>
    </location>
</feature>
<dbReference type="RefSeq" id="WP_161404657.1">
    <property type="nucleotide sequence ID" value="NZ_WTUZ01000001.1"/>
</dbReference>
<accession>A0A6L8UTZ5</accession>
<feature type="transmembrane region" description="Helical" evidence="6">
    <location>
        <begin position="321"/>
        <end position="342"/>
    </location>
</feature>
<feature type="transmembrane region" description="Helical" evidence="6">
    <location>
        <begin position="231"/>
        <end position="248"/>
    </location>
</feature>
<dbReference type="Proteomes" id="UP000481087">
    <property type="component" value="Unassembled WGS sequence"/>
</dbReference>
<comment type="subcellular location">
    <subcellularLocation>
        <location evidence="1">Cell membrane</location>
        <topology evidence="1">Multi-pass membrane protein</topology>
    </subcellularLocation>
</comment>
<evidence type="ECO:0000256" key="2">
    <source>
        <dbReference type="ARBA" id="ARBA00022448"/>
    </source>
</evidence>
<feature type="transmembrane region" description="Helical" evidence="6">
    <location>
        <begin position="295"/>
        <end position="315"/>
    </location>
</feature>
<dbReference type="InterPro" id="IPR050327">
    <property type="entry name" value="Proton-linked_MCT"/>
</dbReference>
<dbReference type="GO" id="GO:0022857">
    <property type="term" value="F:transmembrane transporter activity"/>
    <property type="evidence" value="ECO:0007669"/>
    <property type="project" value="InterPro"/>
</dbReference>
<dbReference type="InterPro" id="IPR020846">
    <property type="entry name" value="MFS_dom"/>
</dbReference>
<feature type="domain" description="Major facilitator superfamily (MFS) profile" evidence="7">
    <location>
        <begin position="1"/>
        <end position="409"/>
    </location>
</feature>
<feature type="transmembrane region" description="Helical" evidence="6">
    <location>
        <begin position="53"/>
        <end position="73"/>
    </location>
</feature>
<keyword evidence="3 6" id="KW-0812">Transmembrane</keyword>
<protein>
    <submittedName>
        <fullName evidence="8">MFS transporter</fullName>
    </submittedName>
</protein>
<dbReference type="AlphaFoldDB" id="A0A6L8UTZ5"/>
<sequence>MKLAIMRRWYYGWNIVIVTSLITMLTVGTRLGAGPFFNPMLISLGISRTLLSSIFAISMIVYGIGMPIAGYLVDKLGTRFVLLSGAVMIAISTVLAVCSNEPVSFTFAYSILLSLGLSFTSPIAVTPIVSKWFTRQRGKALFYLSTGSMGGIAIMTPIFTFAIEWVGWKTTMLLLAGLFLILIAASTLLLSDDAPVNTDLLPGQIMMNRNDLSAPMISLDKWTDALATRPFWYITFGLFACGFSMNLLGSHGVPMLMDHGFNEHTSSLSIGLLGLVAMISSVFLGNLSDNISKRFMLSSIYIFRGAEFLLIVLIMSEWQLYLVSAFGGLVWAGSTALSSAILGTMYGLRWLGILYGWSYFIHQIGGAVGVYTAGWGYEFFGTHLFAFGTAAGLSALAGFVCLRLPAYNRI</sequence>
<gene>
    <name evidence="8" type="ORF">GQF01_00320</name>
</gene>
<feature type="transmembrane region" description="Helical" evidence="6">
    <location>
        <begin position="383"/>
        <end position="404"/>
    </location>
</feature>
<dbReference type="GO" id="GO:0005886">
    <property type="term" value="C:plasma membrane"/>
    <property type="evidence" value="ECO:0007669"/>
    <property type="project" value="UniProtKB-SubCell"/>
</dbReference>
<dbReference type="SUPFAM" id="SSF103473">
    <property type="entry name" value="MFS general substrate transporter"/>
    <property type="match status" value="1"/>
</dbReference>
<feature type="transmembrane region" description="Helical" evidence="6">
    <location>
        <begin position="268"/>
        <end position="288"/>
    </location>
</feature>
<evidence type="ECO:0000256" key="5">
    <source>
        <dbReference type="ARBA" id="ARBA00023136"/>
    </source>
</evidence>
<dbReference type="Pfam" id="PF07690">
    <property type="entry name" value="MFS_1"/>
    <property type="match status" value="1"/>
</dbReference>
<name>A0A6L8UTZ5_9BACL</name>
<evidence type="ECO:0000256" key="4">
    <source>
        <dbReference type="ARBA" id="ARBA00022989"/>
    </source>
</evidence>
<evidence type="ECO:0000313" key="9">
    <source>
        <dbReference type="Proteomes" id="UP000481087"/>
    </source>
</evidence>
<keyword evidence="5 6" id="KW-0472">Membrane</keyword>
<dbReference type="PANTHER" id="PTHR11360">
    <property type="entry name" value="MONOCARBOXYLATE TRANSPORTER"/>
    <property type="match status" value="1"/>
</dbReference>
<comment type="caution">
    <text evidence="8">The sequence shown here is derived from an EMBL/GenBank/DDBJ whole genome shotgun (WGS) entry which is preliminary data.</text>
</comment>
<keyword evidence="9" id="KW-1185">Reference proteome</keyword>
<evidence type="ECO:0000256" key="6">
    <source>
        <dbReference type="SAM" id="Phobius"/>
    </source>
</evidence>
<keyword evidence="4 6" id="KW-1133">Transmembrane helix</keyword>
<dbReference type="InterPro" id="IPR036259">
    <property type="entry name" value="MFS_trans_sf"/>
</dbReference>
<feature type="transmembrane region" description="Helical" evidence="6">
    <location>
        <begin position="172"/>
        <end position="190"/>
    </location>
</feature>
<dbReference type="CDD" id="cd17355">
    <property type="entry name" value="MFS_YcxA_like"/>
    <property type="match status" value="1"/>
</dbReference>
<feature type="transmembrane region" description="Helical" evidence="6">
    <location>
        <begin position="80"/>
        <end position="97"/>
    </location>
</feature>
<reference evidence="8 9" key="1">
    <citation type="submission" date="2019-12" db="EMBL/GenBank/DDBJ databases">
        <title>Paenibacillus sp. nov. sp. isolated from soil.</title>
        <authorList>
            <person name="Kim J."/>
            <person name="Jeong S.E."/>
            <person name="Jung H.S."/>
            <person name="Jeon C.O."/>
        </authorList>
    </citation>
    <scope>NUCLEOTIDE SEQUENCE [LARGE SCALE GENOMIC DNA]</scope>
    <source>
        <strain evidence="8 9">5J-6</strain>
    </source>
</reference>
<keyword evidence="2" id="KW-0813">Transport</keyword>
<dbReference type="InterPro" id="IPR011701">
    <property type="entry name" value="MFS"/>
</dbReference>
<feature type="transmembrane region" description="Helical" evidence="6">
    <location>
        <begin position="354"/>
        <end position="377"/>
    </location>
</feature>
<dbReference type="Gene3D" id="1.20.1250.20">
    <property type="entry name" value="MFS general substrate transporter like domains"/>
    <property type="match status" value="2"/>
</dbReference>
<evidence type="ECO:0000256" key="1">
    <source>
        <dbReference type="ARBA" id="ARBA00004651"/>
    </source>
</evidence>
<dbReference type="PANTHER" id="PTHR11360:SF284">
    <property type="entry name" value="EG:103B4.3 PROTEIN-RELATED"/>
    <property type="match status" value="1"/>
</dbReference>
<organism evidence="8 9">
    <name type="scientific">Paenibacillus silvestris</name>
    <dbReference type="NCBI Taxonomy" id="2606219"/>
    <lineage>
        <taxon>Bacteria</taxon>
        <taxon>Bacillati</taxon>
        <taxon>Bacillota</taxon>
        <taxon>Bacilli</taxon>
        <taxon>Bacillales</taxon>
        <taxon>Paenibacillaceae</taxon>
        <taxon>Paenibacillus</taxon>
    </lineage>
</organism>
<evidence type="ECO:0000256" key="3">
    <source>
        <dbReference type="ARBA" id="ARBA00022692"/>
    </source>
</evidence>
<evidence type="ECO:0000313" key="8">
    <source>
        <dbReference type="EMBL" id="MZQ80600.1"/>
    </source>
</evidence>
<feature type="transmembrane region" description="Helical" evidence="6">
    <location>
        <begin position="141"/>
        <end position="166"/>
    </location>
</feature>
<dbReference type="PROSITE" id="PS50850">
    <property type="entry name" value="MFS"/>
    <property type="match status" value="1"/>
</dbReference>
<dbReference type="EMBL" id="WTUZ01000001">
    <property type="protein sequence ID" value="MZQ80600.1"/>
    <property type="molecule type" value="Genomic_DNA"/>
</dbReference>
<feature type="transmembrane region" description="Helical" evidence="6">
    <location>
        <begin position="12"/>
        <end position="33"/>
    </location>
</feature>